<feature type="domain" description="C2H2-type" evidence="14">
    <location>
        <begin position="55"/>
        <end position="82"/>
    </location>
</feature>
<feature type="domain" description="C2H2-type" evidence="14">
    <location>
        <begin position="111"/>
        <end position="138"/>
    </location>
</feature>
<sequence length="638" mass="68652">MQVCGKKFSASSNLKAHAVVHTGERRFQCAECGKAFATSSHLKTHTVVHSGRRPYQCEICLREFSVSSNLRSHMFIHTGERRHECQVCRKQFTSSSHVKTHMLTHSGERPHKCDLCAKSFAVVSNLKAHRKIHLGQKDHACDVCGKLFYTSSDMKSHRTMHTGERPYQCDVCHERFGKRSNMRAHMLTHTGERPFQCGRCPKRFAKASTLRTHTAKWHPPQESAVATPSASALSKDGASASTAAQTTSSCGEPSPTCVSSQATMMLDNPTECLFRSSRASGVPATRRVNAAFRPISFILIIVACYTSYRCIREWNALDQLVAEQRTVDDFIEMLLRSAAAQSHSYAHVMPSFSRRPCAKGRGSSVHLEIRSICAVRGMVSSAEASAHEVATTVAVVTSSDVSLTGSPTSSYQHYLAPTTVSIGGHIENITIPAQVSVTSPGVAVAAAATSQNLVRILAAASQQNYSSPSSTPTTSRLTTTGLGLPSSSSRLSATSPAALLATTQPPAQQQAIVMDTLTQDEQQRLLSYSSGVMASPSPPRTPQRSPTVSSLSALPPQFAVPPKQSTTNVLPVPPLPPPPLPVSSPTASTSGTAVSSPTRPGGLLQLVGVELPRAAKRIKLEVRPPANEEVAAMRQRVY</sequence>
<dbReference type="PANTHER" id="PTHR23234:SF10">
    <property type="entry name" value="RIKEN CDNA 6720489N17 GENE-RELATED"/>
    <property type="match status" value="1"/>
</dbReference>
<evidence type="ECO:0000256" key="12">
    <source>
        <dbReference type="PROSITE-ProRule" id="PRU00042"/>
    </source>
</evidence>
<evidence type="ECO:0000256" key="3">
    <source>
        <dbReference type="ARBA" id="ARBA00006991"/>
    </source>
</evidence>
<dbReference type="VEuPathDB" id="VectorBase:LOC119181033"/>
<dbReference type="InterPro" id="IPR050758">
    <property type="entry name" value="Znf_C2H2-type"/>
</dbReference>
<evidence type="ECO:0000256" key="6">
    <source>
        <dbReference type="ARBA" id="ARBA00022771"/>
    </source>
</evidence>
<dbReference type="PROSITE" id="PS50157">
    <property type="entry name" value="ZINC_FINGER_C2H2_2"/>
    <property type="match status" value="8"/>
</dbReference>
<evidence type="ECO:0000259" key="14">
    <source>
        <dbReference type="PROSITE" id="PS50157"/>
    </source>
</evidence>
<dbReference type="GO" id="GO:0006357">
    <property type="term" value="P:regulation of transcription by RNA polymerase II"/>
    <property type="evidence" value="ECO:0007669"/>
    <property type="project" value="UniProtKB-ARBA"/>
</dbReference>
<dbReference type="SMART" id="SM00355">
    <property type="entry name" value="ZnF_C2H2"/>
    <property type="match status" value="8"/>
</dbReference>
<keyword evidence="7" id="KW-0862">Zinc</keyword>
<evidence type="ECO:0000256" key="9">
    <source>
        <dbReference type="ARBA" id="ARBA00023125"/>
    </source>
</evidence>
<dbReference type="AlphaFoldDB" id="A0A9J6EW64"/>
<dbReference type="GO" id="GO:0003677">
    <property type="term" value="F:DNA binding"/>
    <property type="evidence" value="ECO:0007669"/>
    <property type="project" value="UniProtKB-KW"/>
</dbReference>
<accession>A0A9J6EW64</accession>
<dbReference type="PROSITE" id="PS00028">
    <property type="entry name" value="ZINC_FINGER_C2H2_1"/>
    <property type="match status" value="7"/>
</dbReference>
<feature type="domain" description="C2H2-type" evidence="14">
    <location>
        <begin position="195"/>
        <end position="223"/>
    </location>
</feature>
<gene>
    <name evidence="15" type="ORF">HPB51_001490</name>
</gene>
<reference evidence="15" key="2">
    <citation type="submission" date="2021-09" db="EMBL/GenBank/DDBJ databases">
        <authorList>
            <person name="Jia N."/>
            <person name="Wang J."/>
            <person name="Shi W."/>
            <person name="Du L."/>
            <person name="Sun Y."/>
            <person name="Zhan W."/>
            <person name="Jiang J."/>
            <person name="Wang Q."/>
            <person name="Zhang B."/>
            <person name="Ji P."/>
            <person name="Sakyi L.B."/>
            <person name="Cui X."/>
            <person name="Yuan T."/>
            <person name="Jiang B."/>
            <person name="Yang W."/>
            <person name="Lam T.T.-Y."/>
            <person name="Chang Q."/>
            <person name="Ding S."/>
            <person name="Wang X."/>
            <person name="Zhu J."/>
            <person name="Ruan X."/>
            <person name="Zhao L."/>
            <person name="Wei J."/>
            <person name="Que T."/>
            <person name="Du C."/>
            <person name="Cheng J."/>
            <person name="Dai P."/>
            <person name="Han X."/>
            <person name="Huang E."/>
            <person name="Gao Y."/>
            <person name="Liu J."/>
            <person name="Shao H."/>
            <person name="Ye R."/>
            <person name="Li L."/>
            <person name="Wei W."/>
            <person name="Wang X."/>
            <person name="Wang C."/>
            <person name="Huo Q."/>
            <person name="Li W."/>
            <person name="Guo W."/>
            <person name="Chen H."/>
            <person name="Chen S."/>
            <person name="Zhou L."/>
            <person name="Zhou L."/>
            <person name="Ni X."/>
            <person name="Tian J."/>
            <person name="Zhou Y."/>
            <person name="Sheng Y."/>
            <person name="Liu T."/>
            <person name="Pan Y."/>
            <person name="Xia L."/>
            <person name="Li J."/>
            <person name="Zhao F."/>
            <person name="Cao W."/>
        </authorList>
    </citation>
    <scope>NUCLEOTIDE SEQUENCE</scope>
    <source>
        <strain evidence="15">Rmic-2018</strain>
        <tissue evidence="15">Larvae</tissue>
    </source>
</reference>
<dbReference type="InterPro" id="IPR036236">
    <property type="entry name" value="Znf_C2H2_sf"/>
</dbReference>
<keyword evidence="6 12" id="KW-0863">Zinc-finger</keyword>
<reference evidence="15" key="1">
    <citation type="journal article" date="2020" name="Cell">
        <title>Large-Scale Comparative Analyses of Tick Genomes Elucidate Their Genetic Diversity and Vector Capacities.</title>
        <authorList>
            <consortium name="Tick Genome and Microbiome Consortium (TIGMIC)"/>
            <person name="Jia N."/>
            <person name="Wang J."/>
            <person name="Shi W."/>
            <person name="Du L."/>
            <person name="Sun Y."/>
            <person name="Zhan W."/>
            <person name="Jiang J.F."/>
            <person name="Wang Q."/>
            <person name="Zhang B."/>
            <person name="Ji P."/>
            <person name="Bell-Sakyi L."/>
            <person name="Cui X.M."/>
            <person name="Yuan T.T."/>
            <person name="Jiang B.G."/>
            <person name="Yang W.F."/>
            <person name="Lam T.T."/>
            <person name="Chang Q.C."/>
            <person name="Ding S.J."/>
            <person name="Wang X.J."/>
            <person name="Zhu J.G."/>
            <person name="Ruan X.D."/>
            <person name="Zhao L."/>
            <person name="Wei J.T."/>
            <person name="Ye R.Z."/>
            <person name="Que T.C."/>
            <person name="Du C.H."/>
            <person name="Zhou Y.H."/>
            <person name="Cheng J.X."/>
            <person name="Dai P.F."/>
            <person name="Guo W.B."/>
            <person name="Han X.H."/>
            <person name="Huang E.J."/>
            <person name="Li L.F."/>
            <person name="Wei W."/>
            <person name="Gao Y.C."/>
            <person name="Liu J.Z."/>
            <person name="Shao H.Z."/>
            <person name="Wang X."/>
            <person name="Wang C.C."/>
            <person name="Yang T.C."/>
            <person name="Huo Q.B."/>
            <person name="Li W."/>
            <person name="Chen H.Y."/>
            <person name="Chen S.E."/>
            <person name="Zhou L.G."/>
            <person name="Ni X.B."/>
            <person name="Tian J.H."/>
            <person name="Sheng Y."/>
            <person name="Liu T."/>
            <person name="Pan Y.S."/>
            <person name="Xia L.Y."/>
            <person name="Li J."/>
            <person name="Zhao F."/>
            <person name="Cao W.C."/>
        </authorList>
    </citation>
    <scope>NUCLEOTIDE SEQUENCE</scope>
    <source>
        <strain evidence="15">Rmic-2018</strain>
    </source>
</reference>
<evidence type="ECO:0000256" key="2">
    <source>
        <dbReference type="ARBA" id="ARBA00004123"/>
    </source>
</evidence>
<feature type="domain" description="C2H2-type" evidence="14">
    <location>
        <begin position="139"/>
        <end position="166"/>
    </location>
</feature>
<evidence type="ECO:0000256" key="13">
    <source>
        <dbReference type="SAM" id="MobiDB-lite"/>
    </source>
</evidence>
<evidence type="ECO:0000313" key="15">
    <source>
        <dbReference type="EMBL" id="KAH8038376.1"/>
    </source>
</evidence>
<dbReference type="FunFam" id="3.30.160.60:FF:000185">
    <property type="entry name" value="zinc finger protein 319"/>
    <property type="match status" value="1"/>
</dbReference>
<dbReference type="PANTHER" id="PTHR23234">
    <property type="entry name" value="ZNF44 PROTEIN"/>
    <property type="match status" value="1"/>
</dbReference>
<dbReference type="FunFam" id="3.30.160.60:FF:000624">
    <property type="entry name" value="zinc finger protein 697"/>
    <property type="match status" value="1"/>
</dbReference>
<dbReference type="FunFam" id="3.30.160.60:FF:001049">
    <property type="entry name" value="zinc finger protein 319"/>
    <property type="match status" value="1"/>
</dbReference>
<dbReference type="GO" id="GO:0008270">
    <property type="term" value="F:zinc ion binding"/>
    <property type="evidence" value="ECO:0007669"/>
    <property type="project" value="UniProtKB-KW"/>
</dbReference>
<dbReference type="SUPFAM" id="SSF57667">
    <property type="entry name" value="beta-beta-alpha zinc fingers"/>
    <property type="match status" value="4"/>
</dbReference>
<comment type="function">
    <text evidence="1">May be involved in transcriptional regulation.</text>
</comment>
<protein>
    <recommendedName>
        <fullName evidence="14">C2H2-type domain-containing protein</fullName>
    </recommendedName>
</protein>
<keyword evidence="8" id="KW-0805">Transcription regulation</keyword>
<keyword evidence="5" id="KW-0677">Repeat</keyword>
<feature type="region of interest" description="Disordered" evidence="13">
    <location>
        <begin position="461"/>
        <end position="493"/>
    </location>
</feature>
<organism evidence="15 16">
    <name type="scientific">Rhipicephalus microplus</name>
    <name type="common">Cattle tick</name>
    <name type="synonym">Boophilus microplus</name>
    <dbReference type="NCBI Taxonomy" id="6941"/>
    <lineage>
        <taxon>Eukaryota</taxon>
        <taxon>Metazoa</taxon>
        <taxon>Ecdysozoa</taxon>
        <taxon>Arthropoda</taxon>
        <taxon>Chelicerata</taxon>
        <taxon>Arachnida</taxon>
        <taxon>Acari</taxon>
        <taxon>Parasitiformes</taxon>
        <taxon>Ixodida</taxon>
        <taxon>Ixodoidea</taxon>
        <taxon>Ixodidae</taxon>
        <taxon>Rhipicephalinae</taxon>
        <taxon>Rhipicephalus</taxon>
        <taxon>Boophilus</taxon>
    </lineage>
</organism>
<dbReference type="EMBL" id="JABSTU010000001">
    <property type="protein sequence ID" value="KAH8038376.1"/>
    <property type="molecule type" value="Genomic_DNA"/>
</dbReference>
<comment type="similarity">
    <text evidence="3">Belongs to the krueppel C2H2-type zinc-finger protein family.</text>
</comment>
<name>A0A9J6EW64_RHIMP</name>
<feature type="domain" description="C2H2-type" evidence="14">
    <location>
        <begin position="83"/>
        <end position="110"/>
    </location>
</feature>
<evidence type="ECO:0000256" key="4">
    <source>
        <dbReference type="ARBA" id="ARBA00022723"/>
    </source>
</evidence>
<feature type="compositionally biased region" description="Pro residues" evidence="13">
    <location>
        <begin position="571"/>
        <end position="582"/>
    </location>
</feature>
<dbReference type="GO" id="GO:0005634">
    <property type="term" value="C:nucleus"/>
    <property type="evidence" value="ECO:0007669"/>
    <property type="project" value="UniProtKB-SubCell"/>
</dbReference>
<dbReference type="Gene3D" id="3.30.160.60">
    <property type="entry name" value="Classic Zinc Finger"/>
    <property type="match status" value="8"/>
</dbReference>
<dbReference type="FunFam" id="3.30.160.60:FF:000446">
    <property type="entry name" value="Zinc finger protein"/>
    <property type="match status" value="1"/>
</dbReference>
<comment type="caution">
    <text evidence="15">The sequence shown here is derived from an EMBL/GenBank/DDBJ whole genome shotgun (WGS) entry which is preliminary data.</text>
</comment>
<dbReference type="VEuPathDB" id="VectorBase:LOC119163549"/>
<feature type="region of interest" description="Disordered" evidence="13">
    <location>
        <begin position="530"/>
        <end position="599"/>
    </location>
</feature>
<evidence type="ECO:0000256" key="10">
    <source>
        <dbReference type="ARBA" id="ARBA00023163"/>
    </source>
</evidence>
<dbReference type="InterPro" id="IPR013087">
    <property type="entry name" value="Znf_C2H2_type"/>
</dbReference>
<dbReference type="Proteomes" id="UP000821866">
    <property type="component" value="Chromosome 1"/>
</dbReference>
<keyword evidence="9" id="KW-0238">DNA-binding</keyword>
<dbReference type="Pfam" id="PF00096">
    <property type="entry name" value="zf-C2H2"/>
    <property type="match status" value="7"/>
</dbReference>
<evidence type="ECO:0000256" key="1">
    <source>
        <dbReference type="ARBA" id="ARBA00003767"/>
    </source>
</evidence>
<keyword evidence="16" id="KW-1185">Reference proteome</keyword>
<dbReference type="FunFam" id="3.30.160.60:FF:001289">
    <property type="entry name" value="Zinc finger protein 574"/>
    <property type="match status" value="3"/>
</dbReference>
<feature type="domain" description="C2H2-type" evidence="14">
    <location>
        <begin position="27"/>
        <end position="54"/>
    </location>
</feature>
<feature type="compositionally biased region" description="Polar residues" evidence="13">
    <location>
        <begin position="586"/>
        <end position="598"/>
    </location>
</feature>
<proteinExistence type="inferred from homology"/>
<evidence type="ECO:0000256" key="11">
    <source>
        <dbReference type="ARBA" id="ARBA00023242"/>
    </source>
</evidence>
<evidence type="ECO:0000256" key="8">
    <source>
        <dbReference type="ARBA" id="ARBA00023015"/>
    </source>
</evidence>
<keyword evidence="11" id="KW-0539">Nucleus</keyword>
<keyword evidence="4" id="KW-0479">Metal-binding</keyword>
<comment type="subcellular location">
    <subcellularLocation>
        <location evidence="2">Nucleus</location>
    </subcellularLocation>
</comment>
<feature type="region of interest" description="Disordered" evidence="13">
    <location>
        <begin position="212"/>
        <end position="238"/>
    </location>
</feature>
<evidence type="ECO:0000313" key="16">
    <source>
        <dbReference type="Proteomes" id="UP000821866"/>
    </source>
</evidence>
<evidence type="ECO:0000256" key="5">
    <source>
        <dbReference type="ARBA" id="ARBA00022737"/>
    </source>
</evidence>
<keyword evidence="10" id="KW-0804">Transcription</keyword>
<evidence type="ECO:0000256" key="7">
    <source>
        <dbReference type="ARBA" id="ARBA00022833"/>
    </source>
</evidence>
<feature type="domain" description="C2H2-type" evidence="14">
    <location>
        <begin position="167"/>
        <end position="194"/>
    </location>
</feature>
<feature type="domain" description="C2H2-type" evidence="14">
    <location>
        <begin position="1"/>
        <end position="26"/>
    </location>
</feature>